<reference evidence="2 3" key="1">
    <citation type="submission" date="2019-07" db="EMBL/GenBank/DDBJ databases">
        <title>Genomic Encyclopedia of Archaeal and Bacterial Type Strains, Phase II (KMG-II): from individual species to whole genera.</title>
        <authorList>
            <person name="Goeker M."/>
        </authorList>
    </citation>
    <scope>NUCLEOTIDE SEQUENCE [LARGE SCALE GENOMIC DNA]</scope>
    <source>
        <strain evidence="2 3">ATCC BAA-1139</strain>
    </source>
</reference>
<evidence type="ECO:0000256" key="1">
    <source>
        <dbReference type="SAM" id="Coils"/>
    </source>
</evidence>
<keyword evidence="3" id="KW-1185">Reference proteome</keyword>
<name>A0A562VJP1_9BACT</name>
<evidence type="ECO:0008006" key="4">
    <source>
        <dbReference type="Google" id="ProtNLM"/>
    </source>
</evidence>
<comment type="caution">
    <text evidence="2">The sequence shown here is derived from an EMBL/GenBank/DDBJ whole genome shotgun (WGS) entry which is preliminary data.</text>
</comment>
<protein>
    <recommendedName>
        <fullName evidence="4">Magnesium transporter MgtE intracellular domain-containing protein</fullName>
    </recommendedName>
</protein>
<accession>A0A562VJP1</accession>
<proteinExistence type="predicted"/>
<dbReference type="EMBL" id="VLLN01000018">
    <property type="protein sequence ID" value="TWJ18032.1"/>
    <property type="molecule type" value="Genomic_DNA"/>
</dbReference>
<feature type="coiled-coil region" evidence="1">
    <location>
        <begin position="63"/>
        <end position="115"/>
    </location>
</feature>
<dbReference type="OrthoDB" id="5397685at2"/>
<organism evidence="2 3">
    <name type="scientific">Geobacter argillaceus</name>
    <dbReference type="NCBI Taxonomy" id="345631"/>
    <lineage>
        <taxon>Bacteria</taxon>
        <taxon>Pseudomonadati</taxon>
        <taxon>Thermodesulfobacteriota</taxon>
        <taxon>Desulfuromonadia</taxon>
        <taxon>Geobacterales</taxon>
        <taxon>Geobacteraceae</taxon>
        <taxon>Geobacter</taxon>
    </lineage>
</organism>
<dbReference type="RefSeq" id="WP_145023795.1">
    <property type="nucleotide sequence ID" value="NZ_VLLN01000018.1"/>
</dbReference>
<dbReference type="AlphaFoldDB" id="A0A562VJP1"/>
<dbReference type="Proteomes" id="UP000319449">
    <property type="component" value="Unassembled WGS sequence"/>
</dbReference>
<keyword evidence="1" id="KW-0175">Coiled coil</keyword>
<gene>
    <name evidence="2" type="ORF">JN12_02793</name>
</gene>
<sequence length="181" mass="20275">MKKLLSAVVLVSVLIFWLLGSDLLRRVGHAEAANAVVPATGTKDGEKTALFGSGPSSDELAGFEIRRRQLAEKEAALNAKEQELKKLATKLDTRLAEINAVKKSLDESVKAKKQEMDERYRRMLKIYKGLKPEEAGKLMDKLDEDTVVGMLNQMDQKTAIKLIPFLNQPRVLKWSRLNLSK</sequence>
<evidence type="ECO:0000313" key="2">
    <source>
        <dbReference type="EMBL" id="TWJ18032.1"/>
    </source>
</evidence>
<evidence type="ECO:0000313" key="3">
    <source>
        <dbReference type="Proteomes" id="UP000319449"/>
    </source>
</evidence>
<dbReference type="SUPFAM" id="SSF158791">
    <property type="entry name" value="MgtE N-terminal domain-like"/>
    <property type="match status" value="1"/>
</dbReference>